<feature type="region of interest" description="Disordered" evidence="1">
    <location>
        <begin position="28"/>
        <end position="49"/>
    </location>
</feature>
<accession>A0A392TTK3</accession>
<proteinExistence type="predicted"/>
<reference evidence="2 3" key="1">
    <citation type="journal article" date="2018" name="Front. Plant Sci.">
        <title>Red Clover (Trifolium pratense) and Zigzag Clover (T. medium) - A Picture of Genomic Similarities and Differences.</title>
        <authorList>
            <person name="Dluhosova J."/>
            <person name="Istvanek J."/>
            <person name="Nedelnik J."/>
            <person name="Repkova J."/>
        </authorList>
    </citation>
    <scope>NUCLEOTIDE SEQUENCE [LARGE SCALE GENOMIC DNA]</scope>
    <source>
        <strain evidence="3">cv. 10/8</strain>
        <tissue evidence="2">Leaf</tissue>
    </source>
</reference>
<sequence>MPMSVELQGLIVTIVRSRVTLPEIAVPQERDHLRMQPRELDPPPKDVST</sequence>
<dbReference type="Proteomes" id="UP000265520">
    <property type="component" value="Unassembled WGS sequence"/>
</dbReference>
<dbReference type="AlphaFoldDB" id="A0A392TTK3"/>
<feature type="non-terminal residue" evidence="2">
    <location>
        <position position="49"/>
    </location>
</feature>
<evidence type="ECO:0000256" key="1">
    <source>
        <dbReference type="SAM" id="MobiDB-lite"/>
    </source>
</evidence>
<organism evidence="2 3">
    <name type="scientific">Trifolium medium</name>
    <dbReference type="NCBI Taxonomy" id="97028"/>
    <lineage>
        <taxon>Eukaryota</taxon>
        <taxon>Viridiplantae</taxon>
        <taxon>Streptophyta</taxon>
        <taxon>Embryophyta</taxon>
        <taxon>Tracheophyta</taxon>
        <taxon>Spermatophyta</taxon>
        <taxon>Magnoliopsida</taxon>
        <taxon>eudicotyledons</taxon>
        <taxon>Gunneridae</taxon>
        <taxon>Pentapetalae</taxon>
        <taxon>rosids</taxon>
        <taxon>fabids</taxon>
        <taxon>Fabales</taxon>
        <taxon>Fabaceae</taxon>
        <taxon>Papilionoideae</taxon>
        <taxon>50 kb inversion clade</taxon>
        <taxon>NPAAA clade</taxon>
        <taxon>Hologalegina</taxon>
        <taxon>IRL clade</taxon>
        <taxon>Trifolieae</taxon>
        <taxon>Trifolium</taxon>
    </lineage>
</organism>
<protein>
    <submittedName>
        <fullName evidence="2">Uncharacterized protein</fullName>
    </submittedName>
</protein>
<name>A0A392TTK3_9FABA</name>
<keyword evidence="3" id="KW-1185">Reference proteome</keyword>
<dbReference type="EMBL" id="LXQA010639884">
    <property type="protein sequence ID" value="MCI63590.1"/>
    <property type="molecule type" value="Genomic_DNA"/>
</dbReference>
<comment type="caution">
    <text evidence="2">The sequence shown here is derived from an EMBL/GenBank/DDBJ whole genome shotgun (WGS) entry which is preliminary data.</text>
</comment>
<evidence type="ECO:0000313" key="2">
    <source>
        <dbReference type="EMBL" id="MCI63590.1"/>
    </source>
</evidence>
<evidence type="ECO:0000313" key="3">
    <source>
        <dbReference type="Proteomes" id="UP000265520"/>
    </source>
</evidence>